<evidence type="ECO:0000313" key="2">
    <source>
        <dbReference type="EMBL" id="KAK7468250.1"/>
    </source>
</evidence>
<feature type="transmembrane region" description="Helical" evidence="1">
    <location>
        <begin position="181"/>
        <end position="201"/>
    </location>
</feature>
<keyword evidence="1" id="KW-0812">Transmembrane</keyword>
<keyword evidence="3" id="KW-1185">Reference proteome</keyword>
<gene>
    <name evidence="2" type="ORF">VKT23_002759</name>
</gene>
<keyword evidence="1" id="KW-1133">Transmembrane helix</keyword>
<evidence type="ECO:0000313" key="3">
    <source>
        <dbReference type="Proteomes" id="UP001498398"/>
    </source>
</evidence>
<protein>
    <submittedName>
        <fullName evidence="2">Uncharacterized protein</fullName>
    </submittedName>
</protein>
<reference evidence="2 3" key="1">
    <citation type="submission" date="2024-01" db="EMBL/GenBank/DDBJ databases">
        <title>A draft genome for the cacao thread blight pathogen Marasmiellus scandens.</title>
        <authorList>
            <person name="Baruah I.K."/>
            <person name="Leung J."/>
            <person name="Bukari Y."/>
            <person name="Amoako-Attah I."/>
            <person name="Meinhardt L.W."/>
            <person name="Bailey B.A."/>
            <person name="Cohen S.P."/>
        </authorList>
    </citation>
    <scope>NUCLEOTIDE SEQUENCE [LARGE SCALE GENOMIC DNA]</scope>
    <source>
        <strain evidence="2 3">GH-19</strain>
    </source>
</reference>
<name>A0ABR1JVP7_9AGAR</name>
<accession>A0ABR1JVP7</accession>
<sequence>MTSTQTLPDVQYLDIPMSLQSEISRVAQVYLHLDQKLGDIWTEWMKKANISDSLLKIWYQYVHDCTGMDQNLMQKFDASAFFYNFIFALEIELKKKEEMKEILEEFQILSTLKAIDYSNPVDEFSEGVCAPVGDHHASTDEDLPIFGWDSDLTDEEDMDIDLSLNELINKMQVWNNTLQRIFISASCLILSLFFQINIVALQADPIVTDEKSHKEARKEIVKAIKQMRASKEPIEVHYRALRP</sequence>
<dbReference type="EMBL" id="JBANRG010000003">
    <property type="protein sequence ID" value="KAK7468250.1"/>
    <property type="molecule type" value="Genomic_DNA"/>
</dbReference>
<keyword evidence="1" id="KW-0472">Membrane</keyword>
<comment type="caution">
    <text evidence="2">The sequence shown here is derived from an EMBL/GenBank/DDBJ whole genome shotgun (WGS) entry which is preliminary data.</text>
</comment>
<dbReference type="Proteomes" id="UP001498398">
    <property type="component" value="Unassembled WGS sequence"/>
</dbReference>
<evidence type="ECO:0000256" key="1">
    <source>
        <dbReference type="SAM" id="Phobius"/>
    </source>
</evidence>
<organism evidence="2 3">
    <name type="scientific">Marasmiellus scandens</name>
    <dbReference type="NCBI Taxonomy" id="2682957"/>
    <lineage>
        <taxon>Eukaryota</taxon>
        <taxon>Fungi</taxon>
        <taxon>Dikarya</taxon>
        <taxon>Basidiomycota</taxon>
        <taxon>Agaricomycotina</taxon>
        <taxon>Agaricomycetes</taxon>
        <taxon>Agaricomycetidae</taxon>
        <taxon>Agaricales</taxon>
        <taxon>Marasmiineae</taxon>
        <taxon>Omphalotaceae</taxon>
        <taxon>Marasmiellus</taxon>
    </lineage>
</organism>
<proteinExistence type="predicted"/>